<evidence type="ECO:0000313" key="1">
    <source>
        <dbReference type="EMBL" id="RWZ67985.1"/>
    </source>
</evidence>
<sequence length="214" mass="24535">MTPSPFRRPKLRKINPYVPLEKRDPVSTERIVEEGLAIARHAIAMSVKNQVLIDILRQGGVYVADAYTGIIRDELVRFATEQRSYAARMAEELARVASRPGRSQHQHDYRTRDRAILERRRDGYTQLADALEAAANDDVVVAEIAESAREGAWREVAATLEARLRNQQQSAAHDPRYEEDRDERMRLVAEVDLGLLRSSHRTSWGEIEDFDDWV</sequence>
<accession>A0A3S4AUZ8</accession>
<name>A0A3S4AUZ8_9MICO</name>
<protein>
    <recommendedName>
        <fullName evidence="3">Asparagine synthase</fullName>
    </recommendedName>
</protein>
<dbReference type="Proteomes" id="UP000288603">
    <property type="component" value="Unassembled WGS sequence"/>
</dbReference>
<keyword evidence="2" id="KW-1185">Reference proteome</keyword>
<reference evidence="1 2" key="1">
    <citation type="submission" date="2018-12" db="EMBL/GenBank/DDBJ databases">
        <authorList>
            <person name="Li F."/>
        </authorList>
    </citation>
    <scope>NUCLEOTIDE SEQUENCE [LARGE SCALE GENOMIC DNA]</scope>
    <source>
        <strain evidence="1 2">8H24J-4-2</strain>
    </source>
</reference>
<dbReference type="AlphaFoldDB" id="A0A3S4AUZ8"/>
<organism evidence="1 2">
    <name type="scientific">Labedella populi</name>
    <dbReference type="NCBI Taxonomy" id="2498850"/>
    <lineage>
        <taxon>Bacteria</taxon>
        <taxon>Bacillati</taxon>
        <taxon>Actinomycetota</taxon>
        <taxon>Actinomycetes</taxon>
        <taxon>Micrococcales</taxon>
        <taxon>Microbacteriaceae</taxon>
        <taxon>Labedella</taxon>
    </lineage>
</organism>
<dbReference type="RefSeq" id="WP_128497213.1">
    <property type="nucleotide sequence ID" value="NZ_RZNC01000001.1"/>
</dbReference>
<evidence type="ECO:0008006" key="3">
    <source>
        <dbReference type="Google" id="ProtNLM"/>
    </source>
</evidence>
<proteinExistence type="predicted"/>
<comment type="caution">
    <text evidence="1">The sequence shown here is derived from an EMBL/GenBank/DDBJ whole genome shotgun (WGS) entry which is preliminary data.</text>
</comment>
<evidence type="ECO:0000313" key="2">
    <source>
        <dbReference type="Proteomes" id="UP000288603"/>
    </source>
</evidence>
<dbReference type="OrthoDB" id="5118185at2"/>
<dbReference type="EMBL" id="RZNC01000001">
    <property type="protein sequence ID" value="RWZ67985.1"/>
    <property type="molecule type" value="Genomic_DNA"/>
</dbReference>
<gene>
    <name evidence="1" type="ORF">ELQ92_01620</name>
</gene>